<dbReference type="InterPro" id="IPR021478">
    <property type="entry name" value="DUF3131"/>
</dbReference>
<feature type="domain" description="DUF3131" evidence="1">
    <location>
        <begin position="450"/>
        <end position="826"/>
    </location>
</feature>
<dbReference type="AlphaFoldDB" id="A0A377TW55"/>
<dbReference type="EMBL" id="UGKQ01000007">
    <property type="protein sequence ID" value="STS82137.1"/>
    <property type="molecule type" value="Genomic_DNA"/>
</dbReference>
<evidence type="ECO:0000313" key="2">
    <source>
        <dbReference type="EMBL" id="STS82137.1"/>
    </source>
</evidence>
<dbReference type="Proteomes" id="UP000254938">
    <property type="component" value="Unassembled WGS sequence"/>
</dbReference>
<reference evidence="2 3" key="1">
    <citation type="submission" date="2018-06" db="EMBL/GenBank/DDBJ databases">
        <authorList>
            <consortium name="Pathogen Informatics"/>
            <person name="Doyle S."/>
        </authorList>
    </citation>
    <scope>NUCLEOTIDE SEQUENCE [LARGE SCALE GENOMIC DNA]</scope>
    <source>
        <strain evidence="2 3">NCTC9140</strain>
    </source>
</reference>
<dbReference type="Pfam" id="PF11329">
    <property type="entry name" value="DUF3131"/>
    <property type="match status" value="2"/>
</dbReference>
<protein>
    <submittedName>
        <fullName evidence="2">Protein of uncharacterized function (DUF3131)</fullName>
    </submittedName>
</protein>
<evidence type="ECO:0000259" key="1">
    <source>
        <dbReference type="Pfam" id="PF11329"/>
    </source>
</evidence>
<sequence length="915" mass="101909">MTLSQDFPPLPPPRELTFDEAIWARVAWQYYVNNTQPNGLANAHDGEPWLSLWSVGSYLFAVVAAEQLHIVTAAEGDERIAAALFTLGQLPLNAQGLPAAQYHADTLQILGNPDSSAIGMGRLLTALQTLLWRYPQHAAAVRDLFNQWRVGALISNSPASQAAAPLHHWALAADEPRDSFGYRLYASHTLRLIDSAAGLAVTNPPQGQQMIDIDGIMVPDEGLRTPWGRQPSLISLPYLLTGLELGFDAQSAEIAWRIMQIQQRRHSLRVSKPPISTDYAEPAPDYASALADRQPQSAFAPRSATPEQTAITSTRTAFAWYALFRNSWSEALRQQVQTMQVPGKGWQRGLNLNRSVNDVVDGDTNAIVLESLAYISRGQMLCLACLSPTPLPLVLSRSNAMKLTYFSRFPLLAGLMALWLSLSGAQAATGLPAAEYAPRSGELTPREMTIAKNAWQYFVANFQPTTGLVNAVNKYPSTTMWDSASYLAAMTAARELGIIDKAEFDRRMLKFLATLNKLDLFRNELPNKAYNTISGQKVNYQNKPGEIGYSALDIGRMLIWLKVIKERYPEYSNSIDNVVLGWDFSHVVDPCGTLYGAYLENGQPKYVQEGRLGYEEYGAAGFQLWGFNTCQASRPQPYELAEIYCVLVPYDSRDPRQTSQHNYVVSESYVLYGMEFGFDNPGDRNNSPREYSHPWMKNFADRVYQAQENRYAITGILTARSEHQLDKSPYFVYDTVFSDGFNWNTITDKGQFVPNSAAVSLKAAMGMWVLWNSPYTDRLLDAIENANEAGKGYYEGLYENGDGPINEFTANNNGIMLEALLFKKEGKLLQFSSDNPKNRDFAPSLWDKKLVDLFEPNNGPRNRPFLSNTPAVKTWCEQTGTTQRTKPACQACQCAACKADEPVKLPPVTAQCLKP</sequence>
<gene>
    <name evidence="2" type="ORF">NCTC9140_03885</name>
</gene>
<feature type="domain" description="DUF3131" evidence="1">
    <location>
        <begin position="23"/>
        <end position="378"/>
    </location>
</feature>
<evidence type="ECO:0000313" key="3">
    <source>
        <dbReference type="Proteomes" id="UP000254938"/>
    </source>
</evidence>
<proteinExistence type="predicted"/>
<organism evidence="2 3">
    <name type="scientific">Klebsiella pneumoniae</name>
    <dbReference type="NCBI Taxonomy" id="573"/>
    <lineage>
        <taxon>Bacteria</taxon>
        <taxon>Pseudomonadati</taxon>
        <taxon>Pseudomonadota</taxon>
        <taxon>Gammaproteobacteria</taxon>
        <taxon>Enterobacterales</taxon>
        <taxon>Enterobacteriaceae</taxon>
        <taxon>Klebsiella/Raoultella group</taxon>
        <taxon>Klebsiella</taxon>
        <taxon>Klebsiella pneumoniae complex</taxon>
    </lineage>
</organism>
<dbReference type="Gene3D" id="1.50.10.140">
    <property type="match status" value="2"/>
</dbReference>
<accession>A0A377TW55</accession>
<name>A0A377TW55_KLEPN</name>